<evidence type="ECO:0000313" key="2">
    <source>
        <dbReference type="EMBL" id="KAJ3490486.1"/>
    </source>
</evidence>
<feature type="transmembrane region" description="Helical" evidence="1">
    <location>
        <begin position="199"/>
        <end position="219"/>
    </location>
</feature>
<sequence>MSPGRSPWFINVNTSAYGQAIAAAIFPDPVNGLYTTNGSAPLEEQHGLRQLYKFGLYSHCGYVNGTEGVCSNTTAASRFTPYDVITSDMLANYTRISNALVTQTTFTDTSYLGNFTNAAYYLLTIGTVCAFLAFIVGLVKHTVGFLGSTLLAIVGSFMLLIGATIWTVIIKKAQSVNDIMVGQPGNMVSLGIEVSIGNGLYLAWAGFGTLIASIIPYMISCCTYRG</sequence>
<dbReference type="Gene3D" id="1.20.140.150">
    <property type="match status" value="1"/>
</dbReference>
<feature type="transmembrane region" description="Helical" evidence="1">
    <location>
        <begin position="118"/>
        <end position="139"/>
    </location>
</feature>
<gene>
    <name evidence="2" type="ORF">NLI96_g1417</name>
</gene>
<accession>A0AAD5VAG2</accession>
<dbReference type="Proteomes" id="UP001212997">
    <property type="component" value="Unassembled WGS sequence"/>
</dbReference>
<protein>
    <submittedName>
        <fullName evidence="2">Uncharacterized protein</fullName>
    </submittedName>
</protein>
<keyword evidence="3" id="KW-1185">Reference proteome</keyword>
<proteinExistence type="predicted"/>
<evidence type="ECO:0000256" key="1">
    <source>
        <dbReference type="SAM" id="Phobius"/>
    </source>
</evidence>
<organism evidence="2 3">
    <name type="scientific">Meripilus lineatus</name>
    <dbReference type="NCBI Taxonomy" id="2056292"/>
    <lineage>
        <taxon>Eukaryota</taxon>
        <taxon>Fungi</taxon>
        <taxon>Dikarya</taxon>
        <taxon>Basidiomycota</taxon>
        <taxon>Agaricomycotina</taxon>
        <taxon>Agaricomycetes</taxon>
        <taxon>Polyporales</taxon>
        <taxon>Meripilaceae</taxon>
        <taxon>Meripilus</taxon>
    </lineage>
</organism>
<comment type="caution">
    <text evidence="2">The sequence shown here is derived from an EMBL/GenBank/DDBJ whole genome shotgun (WGS) entry which is preliminary data.</text>
</comment>
<dbReference type="PANTHER" id="PTHR28019:SF2">
    <property type="entry name" value="CELL MEMBRANE PROTEIN YLR413W-RELATED"/>
    <property type="match status" value="1"/>
</dbReference>
<dbReference type="EMBL" id="JANAWD010000027">
    <property type="protein sequence ID" value="KAJ3490486.1"/>
    <property type="molecule type" value="Genomic_DNA"/>
</dbReference>
<dbReference type="GO" id="GO:0051285">
    <property type="term" value="C:cell cortex of cell tip"/>
    <property type="evidence" value="ECO:0007669"/>
    <property type="project" value="TreeGrafter"/>
</dbReference>
<keyword evidence="1" id="KW-1133">Transmembrane helix</keyword>
<keyword evidence="1" id="KW-0472">Membrane</keyword>
<evidence type="ECO:0000313" key="3">
    <source>
        <dbReference type="Proteomes" id="UP001212997"/>
    </source>
</evidence>
<dbReference type="GO" id="GO:0005886">
    <property type="term" value="C:plasma membrane"/>
    <property type="evidence" value="ECO:0007669"/>
    <property type="project" value="InterPro"/>
</dbReference>
<feature type="transmembrane region" description="Helical" evidence="1">
    <location>
        <begin position="145"/>
        <end position="170"/>
    </location>
</feature>
<reference evidence="2" key="1">
    <citation type="submission" date="2022-07" db="EMBL/GenBank/DDBJ databases">
        <title>Genome Sequence of Physisporinus lineatus.</title>
        <authorList>
            <person name="Buettner E."/>
        </authorList>
    </citation>
    <scope>NUCLEOTIDE SEQUENCE</scope>
    <source>
        <strain evidence="2">VT162</strain>
    </source>
</reference>
<dbReference type="PANTHER" id="PTHR28019">
    <property type="entry name" value="CELL MEMBRANE PROTEIN YLR413W-RELATED"/>
    <property type="match status" value="1"/>
</dbReference>
<dbReference type="InterPro" id="IPR009571">
    <property type="entry name" value="SUR7/Rim9-like_fungi"/>
</dbReference>
<keyword evidence="1" id="KW-0812">Transmembrane</keyword>
<dbReference type="GO" id="GO:0031505">
    <property type="term" value="P:fungal-type cell wall organization"/>
    <property type="evidence" value="ECO:0007669"/>
    <property type="project" value="TreeGrafter"/>
</dbReference>
<dbReference type="Pfam" id="PF06687">
    <property type="entry name" value="SUR7"/>
    <property type="match status" value="1"/>
</dbReference>
<dbReference type="AlphaFoldDB" id="A0AAD5VAG2"/>
<dbReference type="InterPro" id="IPR052413">
    <property type="entry name" value="SUR7_domain"/>
</dbReference>
<name>A0AAD5VAG2_9APHY</name>